<keyword evidence="12" id="KW-1185">Reference proteome</keyword>
<evidence type="ECO:0000256" key="4">
    <source>
        <dbReference type="ARBA" id="ARBA00022695"/>
    </source>
</evidence>
<keyword evidence="6" id="KW-0239">DNA-directed DNA polymerase</keyword>
<keyword evidence="4" id="KW-0548">Nucleotidyltransferase</keyword>
<dbReference type="GO" id="GO:0003887">
    <property type="term" value="F:DNA-directed DNA polymerase activity"/>
    <property type="evidence" value="ECO:0007669"/>
    <property type="project" value="UniProtKB-KW"/>
</dbReference>
<dbReference type="PANTHER" id="PTHR33568:SF3">
    <property type="entry name" value="DNA-DIRECTED DNA POLYMERASE"/>
    <property type="match status" value="1"/>
</dbReference>
<accession>A0A8J2PCB9</accession>
<evidence type="ECO:0000256" key="8">
    <source>
        <dbReference type="ARBA" id="ARBA00049244"/>
    </source>
</evidence>
<comment type="catalytic activity">
    <reaction evidence="8">
        <text>DNA(n) + a 2'-deoxyribonucleoside 5'-triphosphate = DNA(n+1) + diphosphate</text>
        <dbReference type="Rhea" id="RHEA:22508"/>
        <dbReference type="Rhea" id="RHEA-COMP:17339"/>
        <dbReference type="Rhea" id="RHEA-COMP:17340"/>
        <dbReference type="ChEBI" id="CHEBI:33019"/>
        <dbReference type="ChEBI" id="CHEBI:61560"/>
        <dbReference type="ChEBI" id="CHEBI:173112"/>
        <dbReference type="EC" id="2.7.7.7"/>
    </reaction>
</comment>
<dbReference type="Pfam" id="PF21738">
    <property type="entry name" value="DJR-like_dom"/>
    <property type="match status" value="1"/>
</dbReference>
<sequence>MSYCQHLLMTGNNMPTFNSNMNADLEAFTTVVSPFQGYTVQQLRNEAKKSTLRFHYKMKKHELLDLLNSHVLGNIFPFHSTLFDSNSACVPAAEAAAPIQPPSIDYNQYKVVELRALAKQKGIKNYFNMNKVQLVLALDSSVGIVNDNFNLREIFPFSTTLFNKSVPRNGWQQPGLGPYLASLDTLNLVSDKVEPRNSLKRKRMSSSTKIEKTENLLFKLVDHSDMEDEDDICTSTSNKRICLDNNNPSVSLLPPSADKLQDLVTAMEVDEEEDPVVLQVVMEVEVGVPEKDTLQQVLEDMELGDDSIPEPHRELLKELFPENLLPHLIEEQPKEPINVLDIFFGSNNDPTPVLEPHTRVVVPSADAEEEVERVYIGGGGGNVSSTIASTSKANAPATEISVDATVDETDGESDEDLLPGTEALQYINVTLVDALTRAKFGLTDHSYRITLRKNIEKLPRVDLITKALNEMMEYSKKKSGFLSGDFIDLQVTNPTLNEPIRTGLQTEDHVESLKEKLEQILTSDETVDLFACKFHIQTIKIPRGEGRTKILNLAKNKHTKTSINQIRNDDNLCGLRAVIVGMTHHTDKILDETLNDSQIKDTRKGKPIQNRLTNKLHNQLVDRYAGDGFTCENGLSIANMKFIEEFLNIQIVVIEAIVNNPRIYSGVDKEMKIYLYKDGNHFDTINSMKGFYGSVYFCDICCSGYQNPDEHNNCIGVKTCKLCNEPVHSDVKRVLCTDCNRYCVNMDCLKKHKETVCKEKVKCIGCSNVINRLDVDHKCGYSNCKNCEQYVDMATHKCYIKELPAKGGRCAYKCKNCGPSWCKWENKQCSYTEKYIFFDYECQQETGEHVPNLIIARDFDNNIHWFESNDQFCAWLIDEQHKNYTAIAHYARGYDSYFILQYCIKNTIVPKTIFSGSKLMSLEIGPLNLRIIDSHNFIASPLAEFPKTFGLTELKKGYFPHLFNTKENENYVGDIPAAHYYCPDQMKAEARKDFLNWHKQKAEEHYQFDMKSELFQYCSSDVDILRRGCLKFREDFLESGNIDPFCYTTIASDCMALYRSKYLKPDTIAVNNKEFHDQFSKVSVSWLNSFNNSNIVHAGNGGEKRICGAKVDGFDSASNTVYQFHGCFWHGCPDCFDEETTNRVNHKCMGDLYQKTVERTEQLQRAGYTVVEMWECQWKRTREYSKNRYLINNKVIEPLNPRDAFFGGRTEVFKLKKTADGIDVKLESSEHSYPTKEAYVAAVKRDQGIDLDIDKIAYNPGRRAVAKLCLNSLWGKFGQRTNMGNTEYITDPCRFYEILLDDKLTNIHVFPLSEEMVQVNYKLKDQYVDNNHKTNIYVAAFTTANARLRLYDQLSKLNEAVLYCDTDSIIYVDDGTNTVRTGDLLGEWTDELKGGYITKFIASGPKSYYFKTNTGKECLKVKGFTLHYANAKKITGSVMELMIDKEFPNVITVDKNIVRDVKTKQLVNTEQTKKFGFNFDKRVICDNFDSVPYVINFDNQVKKKQRKVEMFPDVIRCGMFGPSGSGKSNLLLTMLVHMRPYKNLYLCSKTSYQEKYGTLRELIAGHNKNKKSRKQMINIQELQVESLPEPEDLEMDSIVIFDDVLTEKQDKDLVNLRQVYTEYITDVTFEKFRSMCNNCWREQFGFLVIDVESDECKPPSSENINQPGGEFPITVYNEDIITLPCESRLVFTGQISVNTIATDGTATAVTNIDTSKIDFDLNGILHRFEFIEYKVGEHKVDDIRKPDIIWRMRHVKLRIDKEAKLRKEVLTSTNYTMYFRHWLYQSTTLPVGTTEYTWDVPVSHSKVKYAIIAFQKDVVGKLDKQMGRFDLLNVENVQLEINNYLLYPKDRLNLKYAENKCGNIFEMFKAFPKSYYNRLEEDPVCDYITFLTDFPMIIIDCSHQPEVIKDSLINTKIHFNFRDDGFPDKGMMAFQISLTETSSIFDFEYADGIKLNGPYEVCLKSFVTYNNIPNISEVNNNITFVDVDVDKDNEIPQAEFIEIRDTNNNIINANAESLTYDLPKKTKGVYPFTVPTGTYEIQDIVKYIENLDKIKHTSTFLHLNKNTFKMEIKSPLHIDFRPAKSIGRTLGFSPRLLASNELHRSDLPVQIFTVHTIKVKCNLIKCNVDNLKRNDNTLYEFPLKVESGEKIIERPITLCYYPIVRLDSIYQLQLRVVDQNDRRKNDRHSPYYKATNTNKYRTLIRPMLVKYHIIKQQQQPLSVIKETETDDEDDEFYDTSFYEDEDLKKGSGLRKFNTGQPVEYVHWNTVDELVERLCHLWGEIQSGNTNPILLNEIVNIIQEFKEL</sequence>
<comment type="similarity">
    <text evidence="1">Belongs to the DNA polymerase type-B family.</text>
</comment>
<dbReference type="InterPro" id="IPR049512">
    <property type="entry name" value="DJR-like_dom"/>
</dbReference>
<feature type="domain" description="Double jelly roll-like" evidence="10">
    <location>
        <begin position="1742"/>
        <end position="1924"/>
    </location>
</feature>
<dbReference type="EC" id="2.7.7.7" evidence="2"/>
<evidence type="ECO:0000313" key="11">
    <source>
        <dbReference type="EMBL" id="CAG7817902.1"/>
    </source>
</evidence>
<name>A0A8J2PCB9_9HEXA</name>
<evidence type="ECO:0000256" key="7">
    <source>
        <dbReference type="ARBA" id="ARBA00023125"/>
    </source>
</evidence>
<dbReference type="Proteomes" id="UP000708208">
    <property type="component" value="Unassembled WGS sequence"/>
</dbReference>
<evidence type="ECO:0000256" key="3">
    <source>
        <dbReference type="ARBA" id="ARBA00022679"/>
    </source>
</evidence>
<evidence type="ECO:0000256" key="1">
    <source>
        <dbReference type="ARBA" id="ARBA00005755"/>
    </source>
</evidence>
<dbReference type="GO" id="GO:0006260">
    <property type="term" value="P:DNA replication"/>
    <property type="evidence" value="ECO:0007669"/>
    <property type="project" value="UniProtKB-KW"/>
</dbReference>
<evidence type="ECO:0000256" key="5">
    <source>
        <dbReference type="ARBA" id="ARBA00022705"/>
    </source>
</evidence>
<dbReference type="PANTHER" id="PTHR33568">
    <property type="entry name" value="DNA POLYMERASE"/>
    <property type="match status" value="1"/>
</dbReference>
<protein>
    <recommendedName>
        <fullName evidence="2">DNA-directed DNA polymerase</fullName>
        <ecNumber evidence="2">2.7.7.7</ecNumber>
    </recommendedName>
</protein>
<dbReference type="OrthoDB" id="6625164at2759"/>
<comment type="caution">
    <text evidence="11">The sequence shown here is derived from an EMBL/GenBank/DDBJ whole genome shotgun (WGS) entry which is preliminary data.</text>
</comment>
<proteinExistence type="inferred from homology"/>
<evidence type="ECO:0000313" key="12">
    <source>
        <dbReference type="Proteomes" id="UP000708208"/>
    </source>
</evidence>
<evidence type="ECO:0000256" key="6">
    <source>
        <dbReference type="ARBA" id="ARBA00022932"/>
    </source>
</evidence>
<evidence type="ECO:0000259" key="10">
    <source>
        <dbReference type="Pfam" id="PF21738"/>
    </source>
</evidence>
<evidence type="ECO:0000259" key="9">
    <source>
        <dbReference type="Pfam" id="PF03175"/>
    </source>
</evidence>
<dbReference type="GO" id="GO:0000166">
    <property type="term" value="F:nucleotide binding"/>
    <property type="evidence" value="ECO:0007669"/>
    <property type="project" value="InterPro"/>
</dbReference>
<dbReference type="InterPro" id="IPR004868">
    <property type="entry name" value="DNA-dir_DNA_pol_B_mt/vir"/>
</dbReference>
<organism evidence="11 12">
    <name type="scientific">Allacma fusca</name>
    <dbReference type="NCBI Taxonomy" id="39272"/>
    <lineage>
        <taxon>Eukaryota</taxon>
        <taxon>Metazoa</taxon>
        <taxon>Ecdysozoa</taxon>
        <taxon>Arthropoda</taxon>
        <taxon>Hexapoda</taxon>
        <taxon>Collembola</taxon>
        <taxon>Symphypleona</taxon>
        <taxon>Sminthuridae</taxon>
        <taxon>Allacma</taxon>
    </lineage>
</organism>
<gene>
    <name evidence="11" type="ORF">AFUS01_LOCUS28440</name>
</gene>
<keyword evidence="5" id="KW-0235">DNA replication</keyword>
<feature type="domain" description="DNA-directed DNA polymerase family B mitochondria/virus" evidence="9">
    <location>
        <begin position="881"/>
        <end position="1076"/>
    </location>
</feature>
<keyword evidence="7" id="KW-0238">DNA-binding</keyword>
<dbReference type="Pfam" id="PF03175">
    <property type="entry name" value="DNA_pol_B_2"/>
    <property type="match status" value="1"/>
</dbReference>
<reference evidence="11" key="1">
    <citation type="submission" date="2021-06" db="EMBL/GenBank/DDBJ databases">
        <authorList>
            <person name="Hodson N. C."/>
            <person name="Mongue J. A."/>
            <person name="Jaron S. K."/>
        </authorList>
    </citation>
    <scope>NUCLEOTIDE SEQUENCE</scope>
</reference>
<dbReference type="GO" id="GO:0003677">
    <property type="term" value="F:DNA binding"/>
    <property type="evidence" value="ECO:0007669"/>
    <property type="project" value="UniProtKB-KW"/>
</dbReference>
<dbReference type="EMBL" id="CAJVCH010406505">
    <property type="protein sequence ID" value="CAG7817902.1"/>
    <property type="molecule type" value="Genomic_DNA"/>
</dbReference>
<evidence type="ECO:0000256" key="2">
    <source>
        <dbReference type="ARBA" id="ARBA00012417"/>
    </source>
</evidence>
<keyword evidence="3" id="KW-0808">Transferase</keyword>